<evidence type="ECO:0000256" key="2">
    <source>
        <dbReference type="ARBA" id="ARBA00009477"/>
    </source>
</evidence>
<dbReference type="GO" id="GO:0015031">
    <property type="term" value="P:protein transport"/>
    <property type="evidence" value="ECO:0007669"/>
    <property type="project" value="InterPro"/>
</dbReference>
<evidence type="ECO:0000256" key="8">
    <source>
        <dbReference type="ARBA" id="ARBA00023136"/>
    </source>
</evidence>
<keyword evidence="5" id="KW-0997">Cell inner membrane</keyword>
<dbReference type="GO" id="GO:0005886">
    <property type="term" value="C:plasma membrane"/>
    <property type="evidence" value="ECO:0007669"/>
    <property type="project" value="UniProtKB-SubCell"/>
</dbReference>
<dbReference type="InterPro" id="IPR010129">
    <property type="entry name" value="T1SS_HlyD"/>
</dbReference>
<keyword evidence="6 9" id="KW-0812">Transmembrane</keyword>
<evidence type="ECO:0000256" key="9">
    <source>
        <dbReference type="SAM" id="Phobius"/>
    </source>
</evidence>
<dbReference type="Proteomes" id="UP000502377">
    <property type="component" value="Chromosome"/>
</dbReference>
<evidence type="ECO:0000256" key="1">
    <source>
        <dbReference type="ARBA" id="ARBA00004377"/>
    </source>
</evidence>
<protein>
    <submittedName>
        <fullName evidence="12">Type I secretion system, membrane fusion protein, HlyD family</fullName>
    </submittedName>
</protein>
<dbReference type="PANTHER" id="PTHR30386:SF17">
    <property type="entry name" value="ALKALINE PROTEASE SECRETION PROTEIN APRE"/>
    <property type="match status" value="1"/>
</dbReference>
<accession>A0A6G5QLL3</accession>
<dbReference type="InterPro" id="IPR058982">
    <property type="entry name" value="Beta-barrel_AprE"/>
</dbReference>
<evidence type="ECO:0000256" key="6">
    <source>
        <dbReference type="ARBA" id="ARBA00022692"/>
    </source>
</evidence>
<evidence type="ECO:0000256" key="7">
    <source>
        <dbReference type="ARBA" id="ARBA00022989"/>
    </source>
</evidence>
<evidence type="ECO:0000259" key="11">
    <source>
        <dbReference type="Pfam" id="PF26002"/>
    </source>
</evidence>
<evidence type="ECO:0000313" key="12">
    <source>
        <dbReference type="EMBL" id="QCD46541.1"/>
    </source>
</evidence>
<evidence type="ECO:0000313" key="13">
    <source>
        <dbReference type="Proteomes" id="UP000502377"/>
    </source>
</evidence>
<evidence type="ECO:0000256" key="4">
    <source>
        <dbReference type="ARBA" id="ARBA00022475"/>
    </source>
</evidence>
<dbReference type="Pfam" id="PF25994">
    <property type="entry name" value="HH_AprE"/>
    <property type="match status" value="1"/>
</dbReference>
<dbReference type="Gene3D" id="2.40.30.170">
    <property type="match status" value="1"/>
</dbReference>
<comment type="subcellular location">
    <subcellularLocation>
        <location evidence="1">Cell inner membrane</location>
        <topology evidence="1">Single-pass membrane protein</topology>
    </subcellularLocation>
</comment>
<dbReference type="RefSeq" id="WP_002945132.1">
    <property type="nucleotide sequence ID" value="NZ_CP012543.1"/>
</dbReference>
<organism evidence="12 13">
    <name type="scientific">Campylobacter rectus</name>
    <name type="common">Wolinella recta</name>
    <dbReference type="NCBI Taxonomy" id="203"/>
    <lineage>
        <taxon>Bacteria</taxon>
        <taxon>Pseudomonadati</taxon>
        <taxon>Campylobacterota</taxon>
        <taxon>Epsilonproteobacteria</taxon>
        <taxon>Campylobacterales</taxon>
        <taxon>Campylobacteraceae</taxon>
        <taxon>Campylobacter</taxon>
    </lineage>
</organism>
<dbReference type="KEGG" id="crx:CRECT_0863"/>
<evidence type="ECO:0000259" key="10">
    <source>
        <dbReference type="Pfam" id="PF25994"/>
    </source>
</evidence>
<comment type="similarity">
    <text evidence="2">Belongs to the membrane fusion protein (MFP) (TC 8.A.1) family.</text>
</comment>
<dbReference type="AlphaFoldDB" id="A0A6G5QLL3"/>
<keyword evidence="3" id="KW-0813">Transport</keyword>
<dbReference type="InterPro" id="IPR050739">
    <property type="entry name" value="MFP"/>
</dbReference>
<dbReference type="EMBL" id="CP012543">
    <property type="protein sequence ID" value="QCD46541.1"/>
    <property type="molecule type" value="Genomic_DNA"/>
</dbReference>
<name>A0A6G5QLL3_CAMRE</name>
<feature type="domain" description="AprE-like beta-barrel" evidence="11">
    <location>
        <begin position="315"/>
        <end position="403"/>
    </location>
</feature>
<proteinExistence type="inferred from homology"/>
<keyword evidence="7 9" id="KW-1133">Transmembrane helix</keyword>
<dbReference type="Pfam" id="PF26002">
    <property type="entry name" value="Beta-barrel_AprE"/>
    <property type="match status" value="1"/>
</dbReference>
<dbReference type="Gene3D" id="2.40.50.100">
    <property type="match status" value="1"/>
</dbReference>
<feature type="domain" description="AprE-like long alpha-helical hairpin" evidence="10">
    <location>
        <begin position="86"/>
        <end position="272"/>
    </location>
</feature>
<dbReference type="PRINTS" id="PR01490">
    <property type="entry name" value="RTXTOXIND"/>
</dbReference>
<reference evidence="12 13" key="1">
    <citation type="submission" date="2016-07" db="EMBL/GenBank/DDBJ databases">
        <title>Comparative genomics of the Campylobacter concisus group.</title>
        <authorList>
            <person name="Miller W.G."/>
            <person name="Yee E."/>
            <person name="Chapman M.H."/>
            <person name="Huynh S."/>
            <person name="Bono J.L."/>
            <person name="On S.L.W."/>
            <person name="StLeger J."/>
            <person name="Foster G."/>
            <person name="Parker C.T."/>
        </authorList>
    </citation>
    <scope>NUCLEOTIDE SEQUENCE [LARGE SCALE GENOMIC DNA]</scope>
    <source>
        <strain evidence="12 13">ATCC 33238</strain>
    </source>
</reference>
<evidence type="ECO:0000256" key="5">
    <source>
        <dbReference type="ARBA" id="ARBA00022519"/>
    </source>
</evidence>
<feature type="transmembrane region" description="Helical" evidence="9">
    <location>
        <begin position="12"/>
        <end position="30"/>
    </location>
</feature>
<sequence>MILSDEKGTIRFGLLTIFILVGVFGGWAAFAPLKSGAVAVGKVSVINDKKVVQHLEGGVVDEIYVKDGYKVKEGDILLKMRNSKLQAELNASQTDYLQNSVLEARLIAQRDNEEQIKFSDELKKLKGFKRASEAQISIFNEQRKILSDEKEILNQRISQLYKQIDGLNAIISSRKLRVESLDEETKEWDRLYKEQLSDKIRLRDLKREKIAIDGEIASNTAEIARLNVQITETKSQMILRESAFKEDVLKQLESVTKSINTLRSKYIALNDQLARTEVRAPVSGTIVGMTAHTVGGVIRPGDPIMYIVPDSTEYIVEARMNLTDIDKVTIGLLSDVRFSAFELQQAHVVEGEVVYISADSLQDGNGHQFYEIKVKLTDKGVKELENNKFFLLPGMPAEVMVQTSNRTVLSYILNPFTNMFKRAFNED</sequence>
<keyword evidence="4" id="KW-1003">Cell membrane</keyword>
<keyword evidence="8 9" id="KW-0472">Membrane</keyword>
<gene>
    <name evidence="12" type="primary">sapE</name>
    <name evidence="12" type="ORF">CRECT_0863</name>
</gene>
<dbReference type="InterPro" id="IPR058781">
    <property type="entry name" value="HH_AprE-like"/>
</dbReference>
<dbReference type="NCBIfam" id="TIGR01843">
    <property type="entry name" value="type_I_hlyD"/>
    <property type="match status" value="1"/>
</dbReference>
<evidence type="ECO:0000256" key="3">
    <source>
        <dbReference type="ARBA" id="ARBA00022448"/>
    </source>
</evidence>
<dbReference type="PANTHER" id="PTHR30386">
    <property type="entry name" value="MEMBRANE FUSION SUBUNIT OF EMRAB-TOLC MULTIDRUG EFFLUX PUMP"/>
    <property type="match status" value="1"/>
</dbReference>